<dbReference type="GO" id="GO:0009228">
    <property type="term" value="P:thiamine biosynthetic process"/>
    <property type="evidence" value="ECO:0007669"/>
    <property type="project" value="UniProtKB-KW"/>
</dbReference>
<organism evidence="13 14">
    <name type="scientific">Paenibacillus lycopersici</name>
    <dbReference type="NCBI Taxonomy" id="2704462"/>
    <lineage>
        <taxon>Bacteria</taxon>
        <taxon>Bacillati</taxon>
        <taxon>Bacillota</taxon>
        <taxon>Bacilli</taxon>
        <taxon>Bacillales</taxon>
        <taxon>Paenibacillaceae</taxon>
        <taxon>Paenibacillus</taxon>
    </lineage>
</organism>
<dbReference type="InterPro" id="IPR022998">
    <property type="entry name" value="ThiamineP_synth_TenI"/>
</dbReference>
<gene>
    <name evidence="9 13" type="primary">thiE</name>
    <name evidence="13" type="ORF">GXP70_28805</name>
</gene>
<dbReference type="EMBL" id="CP048209">
    <property type="protein sequence ID" value="QHT63562.1"/>
    <property type="molecule type" value="Genomic_DNA"/>
</dbReference>
<dbReference type="HAMAP" id="MF_00097">
    <property type="entry name" value="TMP_synthase"/>
    <property type="match status" value="1"/>
</dbReference>
<dbReference type="CDD" id="cd00564">
    <property type="entry name" value="TMP_TenI"/>
    <property type="match status" value="1"/>
</dbReference>
<evidence type="ECO:0000256" key="10">
    <source>
        <dbReference type="RuleBase" id="RU003826"/>
    </source>
</evidence>
<dbReference type="AlphaFoldDB" id="A0A6C0G4K3"/>
<evidence type="ECO:0000256" key="4">
    <source>
        <dbReference type="ARBA" id="ARBA00022842"/>
    </source>
</evidence>
<dbReference type="InterPro" id="IPR003749">
    <property type="entry name" value="ThiS/MoaD-like"/>
</dbReference>
<dbReference type="SUPFAM" id="SSF54285">
    <property type="entry name" value="MoaD/ThiS"/>
    <property type="match status" value="1"/>
</dbReference>
<evidence type="ECO:0000256" key="9">
    <source>
        <dbReference type="HAMAP-Rule" id="MF_00097"/>
    </source>
</evidence>
<comment type="similarity">
    <text evidence="9 10">Belongs to the thiamine-phosphate synthase family.</text>
</comment>
<feature type="binding site" evidence="9">
    <location>
        <begin position="188"/>
        <end position="189"/>
    </location>
    <ligand>
        <name>2-[(2R,5Z)-2-carboxy-4-methylthiazol-5(2H)-ylidene]ethyl phosphate</name>
        <dbReference type="ChEBI" id="CHEBI:62899"/>
    </ligand>
</feature>
<comment type="catalytic activity">
    <reaction evidence="8 9 10">
        <text>2-[(2R,5Z)-2-carboxy-4-methylthiazol-5(2H)-ylidene]ethyl phosphate + 4-amino-2-methyl-5-(diphosphooxymethyl)pyrimidine + 2 H(+) = thiamine phosphate + CO2 + diphosphate</text>
        <dbReference type="Rhea" id="RHEA:47844"/>
        <dbReference type="ChEBI" id="CHEBI:15378"/>
        <dbReference type="ChEBI" id="CHEBI:16526"/>
        <dbReference type="ChEBI" id="CHEBI:33019"/>
        <dbReference type="ChEBI" id="CHEBI:37575"/>
        <dbReference type="ChEBI" id="CHEBI:57841"/>
        <dbReference type="ChEBI" id="CHEBI:62899"/>
        <dbReference type="EC" id="2.5.1.3"/>
    </reaction>
</comment>
<reference evidence="13 14" key="1">
    <citation type="submission" date="2020-01" db="EMBL/GenBank/DDBJ databases">
        <title>Paenibacillus sp. nov., isolated from tomato rhizosphere.</title>
        <authorList>
            <person name="Weon H.-Y."/>
            <person name="Lee S.A."/>
        </authorList>
    </citation>
    <scope>NUCLEOTIDE SEQUENCE [LARGE SCALE GENOMIC DNA]</scope>
    <source>
        <strain evidence="13 14">12200R-189</strain>
    </source>
</reference>
<dbReference type="CDD" id="cd00565">
    <property type="entry name" value="Ubl_ThiS"/>
    <property type="match status" value="1"/>
</dbReference>
<evidence type="ECO:0000256" key="8">
    <source>
        <dbReference type="ARBA" id="ARBA00047883"/>
    </source>
</evidence>
<evidence type="ECO:0000256" key="5">
    <source>
        <dbReference type="ARBA" id="ARBA00022977"/>
    </source>
</evidence>
<comment type="cofactor">
    <cofactor evidence="9">
        <name>Mg(2+)</name>
        <dbReference type="ChEBI" id="CHEBI:18420"/>
    </cofactor>
    <text evidence="9">Binds 1 Mg(2+) ion per subunit.</text>
</comment>
<dbReference type="Gene3D" id="3.10.20.30">
    <property type="match status" value="1"/>
</dbReference>
<dbReference type="Proteomes" id="UP000476064">
    <property type="component" value="Chromosome"/>
</dbReference>
<dbReference type="NCBIfam" id="TIGR01683">
    <property type="entry name" value="thiS"/>
    <property type="match status" value="1"/>
</dbReference>
<keyword evidence="14" id="KW-1185">Reference proteome</keyword>
<keyword evidence="5 9" id="KW-0784">Thiamine biosynthesis</keyword>
<evidence type="ECO:0000256" key="7">
    <source>
        <dbReference type="ARBA" id="ARBA00047851"/>
    </source>
</evidence>
<dbReference type="InterPro" id="IPR016155">
    <property type="entry name" value="Mopterin_synth/thiamin_S_b"/>
</dbReference>
<name>A0A6C0G4K3_9BACL</name>
<feature type="binding site" evidence="9">
    <location>
        <position position="73"/>
    </location>
    <ligand>
        <name>4-amino-2-methyl-5-(diphosphooxymethyl)pyrimidine</name>
        <dbReference type="ChEBI" id="CHEBI:57841"/>
    </ligand>
</feature>
<dbReference type="GO" id="GO:0005737">
    <property type="term" value="C:cytoplasm"/>
    <property type="evidence" value="ECO:0007669"/>
    <property type="project" value="TreeGrafter"/>
</dbReference>
<dbReference type="EC" id="2.5.1.3" evidence="9"/>
<feature type="domain" description="Thiamine phosphate synthase/TenI" evidence="12">
    <location>
        <begin position="11"/>
        <end position="191"/>
    </location>
</feature>
<comment type="function">
    <text evidence="9">Condenses 4-methyl-5-(beta-hydroxyethyl)thiazole monophosphate (THZ-P) and 2-methyl-4-amino-5-hydroxymethyl pyrimidine pyrophosphate (HMP-PP) to form thiamine monophosphate (TMP).</text>
</comment>
<dbReference type="SUPFAM" id="SSF51391">
    <property type="entry name" value="Thiamin phosphate synthase"/>
    <property type="match status" value="1"/>
</dbReference>
<dbReference type="KEGG" id="plyc:GXP70_28805"/>
<dbReference type="Pfam" id="PF02597">
    <property type="entry name" value="ThiS"/>
    <property type="match status" value="1"/>
</dbReference>
<comment type="catalytic activity">
    <reaction evidence="7 9 10">
        <text>2-(2-carboxy-4-methylthiazol-5-yl)ethyl phosphate + 4-amino-2-methyl-5-(diphosphooxymethyl)pyrimidine + 2 H(+) = thiamine phosphate + CO2 + diphosphate</text>
        <dbReference type="Rhea" id="RHEA:47848"/>
        <dbReference type="ChEBI" id="CHEBI:15378"/>
        <dbReference type="ChEBI" id="CHEBI:16526"/>
        <dbReference type="ChEBI" id="CHEBI:33019"/>
        <dbReference type="ChEBI" id="CHEBI:37575"/>
        <dbReference type="ChEBI" id="CHEBI:57841"/>
        <dbReference type="ChEBI" id="CHEBI:62890"/>
        <dbReference type="EC" id="2.5.1.3"/>
    </reaction>
</comment>
<dbReference type="InterPro" id="IPR034291">
    <property type="entry name" value="TMP_synthase"/>
</dbReference>
<proteinExistence type="inferred from homology"/>
<accession>A0A6C0G4K3</accession>
<feature type="binding site" evidence="9">
    <location>
        <position position="141"/>
    </location>
    <ligand>
        <name>4-amino-2-methyl-5-(diphosphooxymethyl)pyrimidine</name>
        <dbReference type="ChEBI" id="CHEBI:57841"/>
    </ligand>
</feature>
<dbReference type="PANTHER" id="PTHR20857:SF15">
    <property type="entry name" value="THIAMINE-PHOSPHATE SYNTHASE"/>
    <property type="match status" value="1"/>
</dbReference>
<dbReference type="InterPro" id="IPR036206">
    <property type="entry name" value="ThiamineP_synth_sf"/>
</dbReference>
<dbReference type="UniPathway" id="UPA00060">
    <property type="reaction ID" value="UER00141"/>
</dbReference>
<evidence type="ECO:0000256" key="3">
    <source>
        <dbReference type="ARBA" id="ARBA00022723"/>
    </source>
</evidence>
<keyword evidence="4 9" id="KW-0460">Magnesium</keyword>
<evidence type="ECO:0000313" key="14">
    <source>
        <dbReference type="Proteomes" id="UP000476064"/>
    </source>
</evidence>
<dbReference type="PANTHER" id="PTHR20857">
    <property type="entry name" value="THIAMINE-PHOSPHATE PYROPHOSPHORYLASE"/>
    <property type="match status" value="1"/>
</dbReference>
<dbReference type="InterPro" id="IPR010035">
    <property type="entry name" value="Thi_S"/>
</dbReference>
<dbReference type="FunFam" id="3.20.20.70:FF:000096">
    <property type="entry name" value="Thiamine-phosphate synthase"/>
    <property type="match status" value="1"/>
</dbReference>
<feature type="binding site" evidence="9">
    <location>
        <position position="168"/>
    </location>
    <ligand>
        <name>2-[(2R,5Z)-2-carboxy-4-methylthiazol-5(2H)-ylidene]ethyl phosphate</name>
        <dbReference type="ChEBI" id="CHEBI:62899"/>
    </ligand>
</feature>
<comment type="catalytic activity">
    <reaction evidence="6 9 10">
        <text>4-methyl-5-(2-phosphooxyethyl)-thiazole + 4-amino-2-methyl-5-(diphosphooxymethyl)pyrimidine + H(+) = thiamine phosphate + diphosphate</text>
        <dbReference type="Rhea" id="RHEA:22328"/>
        <dbReference type="ChEBI" id="CHEBI:15378"/>
        <dbReference type="ChEBI" id="CHEBI:33019"/>
        <dbReference type="ChEBI" id="CHEBI:37575"/>
        <dbReference type="ChEBI" id="CHEBI:57841"/>
        <dbReference type="ChEBI" id="CHEBI:58296"/>
        <dbReference type="EC" id="2.5.1.3"/>
    </reaction>
</comment>
<feature type="binding site" evidence="9">
    <location>
        <position position="112"/>
    </location>
    <ligand>
        <name>4-amino-2-methyl-5-(diphosphooxymethyl)pyrimidine</name>
        <dbReference type="ChEBI" id="CHEBI:57841"/>
    </ligand>
</feature>
<dbReference type="Pfam" id="PF02581">
    <property type="entry name" value="TMP-TENI"/>
    <property type="match status" value="1"/>
</dbReference>
<evidence type="ECO:0000256" key="2">
    <source>
        <dbReference type="ARBA" id="ARBA00022679"/>
    </source>
</evidence>
<keyword evidence="3 9" id="KW-0479">Metal-binding</keyword>
<evidence type="ECO:0000256" key="1">
    <source>
        <dbReference type="ARBA" id="ARBA00005165"/>
    </source>
</evidence>
<dbReference type="GO" id="GO:0004789">
    <property type="term" value="F:thiamine-phosphate diphosphorylase activity"/>
    <property type="evidence" value="ECO:0007669"/>
    <property type="project" value="UniProtKB-UniRule"/>
</dbReference>
<comment type="pathway">
    <text evidence="1 9 11">Cofactor biosynthesis; thiamine diphosphate biosynthesis; thiamine phosphate from 4-amino-2-methyl-5-diphosphomethylpyrimidine and 4-methyl-5-(2-phosphoethyl)-thiazole: step 1/1.</text>
</comment>
<feature type="binding site" evidence="9">
    <location>
        <position position="74"/>
    </location>
    <ligand>
        <name>Mg(2+)</name>
        <dbReference type="ChEBI" id="CHEBI:18420"/>
    </ligand>
</feature>
<dbReference type="NCBIfam" id="TIGR00693">
    <property type="entry name" value="thiE"/>
    <property type="match status" value="1"/>
</dbReference>
<dbReference type="InterPro" id="IPR012675">
    <property type="entry name" value="Beta-grasp_dom_sf"/>
</dbReference>
<dbReference type="RefSeq" id="WP_162360122.1">
    <property type="nucleotide sequence ID" value="NZ_CP048209.1"/>
</dbReference>
<evidence type="ECO:0000256" key="6">
    <source>
        <dbReference type="ARBA" id="ARBA00047334"/>
    </source>
</evidence>
<evidence type="ECO:0000259" key="12">
    <source>
        <dbReference type="Pfam" id="PF02581"/>
    </source>
</evidence>
<feature type="binding site" evidence="9">
    <location>
        <begin position="138"/>
        <end position="140"/>
    </location>
    <ligand>
        <name>2-[(2R,5Z)-2-carboxy-4-methylthiazol-5(2H)-ylidene]ethyl phosphate</name>
        <dbReference type="ChEBI" id="CHEBI:62899"/>
    </ligand>
</feature>
<protein>
    <recommendedName>
        <fullName evidence="9">Thiamine-phosphate synthase</fullName>
        <shortName evidence="9">TP synthase</shortName>
        <shortName evidence="9">TPS</shortName>
        <ecNumber evidence="9">2.5.1.3</ecNumber>
    </recommendedName>
    <alternativeName>
        <fullName evidence="9">Thiamine-phosphate pyrophosphorylase</fullName>
        <shortName evidence="9">TMP pyrophosphorylase</shortName>
        <shortName evidence="9">TMP-PPase</shortName>
    </alternativeName>
</protein>
<dbReference type="GO" id="GO:0009229">
    <property type="term" value="P:thiamine diphosphate biosynthetic process"/>
    <property type="evidence" value="ECO:0007669"/>
    <property type="project" value="UniProtKB-UniRule"/>
</dbReference>
<dbReference type="GO" id="GO:0000287">
    <property type="term" value="F:magnesium ion binding"/>
    <property type="evidence" value="ECO:0007669"/>
    <property type="project" value="UniProtKB-UniRule"/>
</dbReference>
<evidence type="ECO:0000256" key="11">
    <source>
        <dbReference type="RuleBase" id="RU004253"/>
    </source>
</evidence>
<evidence type="ECO:0000313" key="13">
    <source>
        <dbReference type="EMBL" id="QHT63562.1"/>
    </source>
</evidence>
<dbReference type="Gene3D" id="3.20.20.70">
    <property type="entry name" value="Aldolase class I"/>
    <property type="match status" value="1"/>
</dbReference>
<sequence>MERKNWRDFKLYAITAANYHPGRSMLDVMEQAILGGADIVQLRSKDASKEEILEDARALRELTNQYGVPLIINDHIDIAIAVGADGAHFGQDDLPLAEARRMLGPDAIIGISTHSLEQALAAERGGADYIGVGPVYPTGTKPGRTAVTTAYVREAAEHVRIPWVAIGGIALGNVDEVLAAGATRICAVSAIVGSASPADTCRSFRARIDAAAAAGAPRDDGRLYQAAAVEEAAETQGGIGGEAAAGELGSAASAGGRGAAGDEAAAIDQAGEPGPFELTLNGRRELTTAQSVEELVASLGLEGRSMVVELNGEIIARESWAAARLADGAVVELVHFVGGG</sequence>
<keyword evidence="2 9" id="KW-0808">Transferase</keyword>
<dbReference type="InterPro" id="IPR013785">
    <property type="entry name" value="Aldolase_TIM"/>
</dbReference>
<feature type="binding site" evidence="9">
    <location>
        <begin position="41"/>
        <end position="45"/>
    </location>
    <ligand>
        <name>4-amino-2-methyl-5-(diphosphooxymethyl)pyrimidine</name>
        <dbReference type="ChEBI" id="CHEBI:57841"/>
    </ligand>
</feature>
<feature type="binding site" evidence="9">
    <location>
        <position position="93"/>
    </location>
    <ligand>
        <name>Mg(2+)</name>
        <dbReference type="ChEBI" id="CHEBI:18420"/>
    </ligand>
</feature>